<keyword evidence="1" id="KW-0472">Membrane</keyword>
<dbReference type="PIRSF" id="PIRSF028137">
    <property type="entry name" value="UCP028137"/>
    <property type="match status" value="1"/>
</dbReference>
<keyword evidence="1" id="KW-0812">Transmembrane</keyword>
<feature type="transmembrane region" description="Helical" evidence="1">
    <location>
        <begin position="190"/>
        <end position="210"/>
    </location>
</feature>
<evidence type="ECO:0000313" key="3">
    <source>
        <dbReference type="Proteomes" id="UP001186452"/>
    </source>
</evidence>
<gene>
    <name evidence="2" type="ORF">R2X38_00425</name>
</gene>
<keyword evidence="1" id="KW-1133">Transmembrane helix</keyword>
<proteinExistence type="predicted"/>
<accession>A0ABU3ZC26</accession>
<evidence type="ECO:0000313" key="2">
    <source>
        <dbReference type="EMBL" id="MDV5167458.1"/>
    </source>
</evidence>
<feature type="transmembrane region" description="Helical" evidence="1">
    <location>
        <begin position="149"/>
        <end position="170"/>
    </location>
</feature>
<protein>
    <submittedName>
        <fullName evidence="2">VC0807 family protein</fullName>
    </submittedName>
</protein>
<reference evidence="2 3" key="1">
    <citation type="submission" date="2023-10" db="EMBL/GenBank/DDBJ databases">
        <title>Marine bacteria isolated from horseshoe crab.</title>
        <authorList>
            <person name="Cheng T.H."/>
        </authorList>
    </citation>
    <scope>NUCLEOTIDE SEQUENCE [LARGE SCALE GENOMIC DNA]</scope>
    <source>
        <strain evidence="2 3">HSC6</strain>
    </source>
</reference>
<keyword evidence="3" id="KW-1185">Reference proteome</keyword>
<evidence type="ECO:0000256" key="1">
    <source>
        <dbReference type="SAM" id="Phobius"/>
    </source>
</evidence>
<name>A0ABU3ZC26_9GAMM</name>
<dbReference type="Proteomes" id="UP001186452">
    <property type="component" value="Unassembled WGS sequence"/>
</dbReference>
<feature type="transmembrane region" description="Helical" evidence="1">
    <location>
        <begin position="91"/>
        <end position="109"/>
    </location>
</feature>
<feature type="transmembrane region" description="Helical" evidence="1">
    <location>
        <begin position="61"/>
        <end position="79"/>
    </location>
</feature>
<dbReference type="EMBL" id="JAWJZI010000001">
    <property type="protein sequence ID" value="MDV5167458.1"/>
    <property type="molecule type" value="Genomic_DNA"/>
</dbReference>
<sequence length="230" mass="25643">MTEKKASPFNDLIFNVIVPSVVLMKLSGDEYLGSVGALLVALAFPVVLGGYELIKYKKFNFISLLGFVSVLLTGGIGLLQLDPKWLAVKEALIPGLIGIGVFASTFTKYPVVSKMLFNETVLNLPLINQKLHEFGRKSDFDRRLLTSNYLFAGTFVFSSVMNYVLAKMIVTSPAGTQAFNEELGRLTLVSYPAIAIPSMLMMMGIFFYMWRQIRQMTQLETAEILKTEQE</sequence>
<dbReference type="InterPro" id="IPR016870">
    <property type="entry name" value="UCP028137"/>
</dbReference>
<organism evidence="2 3">
    <name type="scientific">Photobacterium rosenbergii</name>
    <dbReference type="NCBI Taxonomy" id="294936"/>
    <lineage>
        <taxon>Bacteria</taxon>
        <taxon>Pseudomonadati</taxon>
        <taxon>Pseudomonadota</taxon>
        <taxon>Gammaproteobacteria</taxon>
        <taxon>Vibrionales</taxon>
        <taxon>Vibrionaceae</taxon>
        <taxon>Photobacterium</taxon>
    </lineage>
</organism>
<feature type="transmembrane region" description="Helical" evidence="1">
    <location>
        <begin position="34"/>
        <end position="54"/>
    </location>
</feature>
<dbReference type="NCBIfam" id="NF041646">
    <property type="entry name" value="VC0807_fam"/>
    <property type="match status" value="1"/>
</dbReference>
<dbReference type="RefSeq" id="WP_317520007.1">
    <property type="nucleotide sequence ID" value="NZ_JAWJZI010000001.1"/>
</dbReference>
<comment type="caution">
    <text evidence="2">The sequence shown here is derived from an EMBL/GenBank/DDBJ whole genome shotgun (WGS) entry which is preliminary data.</text>
</comment>